<dbReference type="PANTHER" id="PTHR30098">
    <property type="entry name" value="LEUCYL/PHENYLALANYL-TRNA--PROTEIN TRANSFERASE"/>
    <property type="match status" value="1"/>
</dbReference>
<dbReference type="HAMAP" id="MF_00688">
    <property type="entry name" value="Leu_Phe_trans"/>
    <property type="match status" value="1"/>
</dbReference>
<organism evidence="2 3">
    <name type="scientific">Maritimibacter dapengensis</name>
    <dbReference type="NCBI Taxonomy" id="2836868"/>
    <lineage>
        <taxon>Bacteria</taxon>
        <taxon>Pseudomonadati</taxon>
        <taxon>Pseudomonadota</taxon>
        <taxon>Alphaproteobacteria</taxon>
        <taxon>Rhodobacterales</taxon>
        <taxon>Roseobacteraceae</taxon>
        <taxon>Maritimibacter</taxon>
    </lineage>
</organism>
<dbReference type="Pfam" id="PF03588">
    <property type="entry name" value="Leu_Phe_trans"/>
    <property type="match status" value="1"/>
</dbReference>
<comment type="catalytic activity">
    <reaction evidence="1">
        <text>N-terminal L-lysyl-[protein] + L-leucyl-tRNA(Leu) = N-terminal L-leucyl-L-lysyl-[protein] + tRNA(Leu) + H(+)</text>
        <dbReference type="Rhea" id="RHEA:12340"/>
        <dbReference type="Rhea" id="RHEA-COMP:9613"/>
        <dbReference type="Rhea" id="RHEA-COMP:9622"/>
        <dbReference type="Rhea" id="RHEA-COMP:12670"/>
        <dbReference type="Rhea" id="RHEA-COMP:12671"/>
        <dbReference type="ChEBI" id="CHEBI:15378"/>
        <dbReference type="ChEBI" id="CHEBI:65249"/>
        <dbReference type="ChEBI" id="CHEBI:78442"/>
        <dbReference type="ChEBI" id="CHEBI:78494"/>
        <dbReference type="ChEBI" id="CHEBI:133043"/>
        <dbReference type="EC" id="2.3.2.6"/>
    </reaction>
</comment>
<gene>
    <name evidence="1 2" type="primary">aat</name>
    <name evidence="2" type="ORF">KJP28_03785</name>
</gene>
<keyword evidence="3" id="KW-1185">Reference proteome</keyword>
<comment type="function">
    <text evidence="1">Functions in the N-end rule pathway of protein degradation where it conjugates Leu, Phe and, less efficiently, Met from aminoacyl-tRNAs to the N-termini of proteins containing an N-terminal arginine or lysine.</text>
</comment>
<dbReference type="RefSeq" id="WP_218390888.1">
    <property type="nucleotide sequence ID" value="NZ_JAHUZE010000001.1"/>
</dbReference>
<sequence>MKDESFRLSPELLLNAYAQGIFPMAEDATDSAVFWVDPKFRGLLPLDGFHLSRSLAKTIRRARFRISLDEDFEGVVNGCADRSETWINPPIREGYAALFAAGHAHSLELWEGAELVGGVYGVTLGRAFFGESMFSQRRDASKIALATMVVHLAQTGFTLFDTQFLTGHLASLGAIEIPRAQYHRMLEQALAHGQADILSRPLPDAHSVVHRITQTSKRE</sequence>
<evidence type="ECO:0000313" key="2">
    <source>
        <dbReference type="EMBL" id="MBV7378034.1"/>
    </source>
</evidence>
<comment type="caution">
    <text evidence="2">The sequence shown here is derived from an EMBL/GenBank/DDBJ whole genome shotgun (WGS) entry which is preliminary data.</text>
</comment>
<evidence type="ECO:0000256" key="1">
    <source>
        <dbReference type="HAMAP-Rule" id="MF_00688"/>
    </source>
</evidence>
<keyword evidence="1" id="KW-0963">Cytoplasm</keyword>
<dbReference type="PANTHER" id="PTHR30098:SF2">
    <property type="entry name" value="LEUCYL_PHENYLALANYL-TRNA--PROTEIN TRANSFERASE"/>
    <property type="match status" value="1"/>
</dbReference>
<dbReference type="GO" id="GO:0008914">
    <property type="term" value="F:leucyl-tRNA--protein transferase activity"/>
    <property type="evidence" value="ECO:0007669"/>
    <property type="project" value="UniProtKB-EC"/>
</dbReference>
<comment type="subcellular location">
    <subcellularLocation>
        <location evidence="1">Cytoplasm</location>
    </subcellularLocation>
</comment>
<dbReference type="EMBL" id="JAHUZE010000001">
    <property type="protein sequence ID" value="MBV7378034.1"/>
    <property type="molecule type" value="Genomic_DNA"/>
</dbReference>
<proteinExistence type="inferred from homology"/>
<accession>A0ABS6SYI1</accession>
<name>A0ABS6SYI1_9RHOB</name>
<keyword evidence="1 2" id="KW-0808">Transferase</keyword>
<keyword evidence="1 2" id="KW-0012">Acyltransferase</keyword>
<dbReference type="EC" id="2.3.2.6" evidence="1"/>
<dbReference type="InterPro" id="IPR004616">
    <property type="entry name" value="Leu/Phe-tRNA_Trfase"/>
</dbReference>
<evidence type="ECO:0000313" key="3">
    <source>
        <dbReference type="Proteomes" id="UP000756530"/>
    </source>
</evidence>
<dbReference type="NCBIfam" id="TIGR00667">
    <property type="entry name" value="aat"/>
    <property type="match status" value="1"/>
</dbReference>
<dbReference type="Proteomes" id="UP000756530">
    <property type="component" value="Unassembled WGS sequence"/>
</dbReference>
<comment type="catalytic activity">
    <reaction evidence="1">
        <text>L-phenylalanyl-tRNA(Phe) + an N-terminal L-alpha-aminoacyl-[protein] = an N-terminal L-phenylalanyl-L-alpha-aminoacyl-[protein] + tRNA(Phe)</text>
        <dbReference type="Rhea" id="RHEA:43632"/>
        <dbReference type="Rhea" id="RHEA-COMP:9668"/>
        <dbReference type="Rhea" id="RHEA-COMP:9699"/>
        <dbReference type="Rhea" id="RHEA-COMP:10636"/>
        <dbReference type="Rhea" id="RHEA-COMP:10637"/>
        <dbReference type="ChEBI" id="CHEBI:78442"/>
        <dbReference type="ChEBI" id="CHEBI:78531"/>
        <dbReference type="ChEBI" id="CHEBI:78597"/>
        <dbReference type="ChEBI" id="CHEBI:83561"/>
        <dbReference type="EC" id="2.3.2.6"/>
    </reaction>
</comment>
<comment type="similarity">
    <text evidence="1">Belongs to the L/F-transferase family.</text>
</comment>
<comment type="catalytic activity">
    <reaction evidence="1">
        <text>N-terminal L-arginyl-[protein] + L-leucyl-tRNA(Leu) = N-terminal L-leucyl-L-arginyl-[protein] + tRNA(Leu) + H(+)</text>
        <dbReference type="Rhea" id="RHEA:50416"/>
        <dbReference type="Rhea" id="RHEA-COMP:9613"/>
        <dbReference type="Rhea" id="RHEA-COMP:9622"/>
        <dbReference type="Rhea" id="RHEA-COMP:12672"/>
        <dbReference type="Rhea" id="RHEA-COMP:12673"/>
        <dbReference type="ChEBI" id="CHEBI:15378"/>
        <dbReference type="ChEBI" id="CHEBI:64719"/>
        <dbReference type="ChEBI" id="CHEBI:78442"/>
        <dbReference type="ChEBI" id="CHEBI:78494"/>
        <dbReference type="ChEBI" id="CHEBI:133044"/>
        <dbReference type="EC" id="2.3.2.6"/>
    </reaction>
</comment>
<reference evidence="2 3" key="1">
    <citation type="submission" date="2021-05" db="EMBL/GenBank/DDBJ databases">
        <title>Culturable bacteria isolated from Daya Bay.</title>
        <authorList>
            <person name="Zheng W."/>
            <person name="Yu S."/>
            <person name="Huang Y."/>
        </authorList>
    </citation>
    <scope>NUCLEOTIDE SEQUENCE [LARGE SCALE GENOMIC DNA]</scope>
    <source>
        <strain evidence="2 3">DP4N28-5</strain>
    </source>
</reference>
<protein>
    <recommendedName>
        <fullName evidence="1">Leucyl/phenylalanyl-tRNA--protein transferase</fullName>
        <ecNumber evidence="1">2.3.2.6</ecNumber>
    </recommendedName>
    <alternativeName>
        <fullName evidence="1">L/F-transferase</fullName>
    </alternativeName>
    <alternativeName>
        <fullName evidence="1">Leucyltransferase</fullName>
    </alternativeName>
    <alternativeName>
        <fullName evidence="1">Phenyalanyltransferase</fullName>
    </alternativeName>
</protein>